<dbReference type="AlphaFoldDB" id="A0A315B0G5"/>
<reference evidence="1 2" key="1">
    <citation type="submission" date="2018-02" db="EMBL/GenBank/DDBJ databases">
        <title>Draft genome of wild Prunus yedoensis var. nudiflora.</title>
        <authorList>
            <person name="Baek S."/>
            <person name="Kim J.-H."/>
            <person name="Choi K."/>
            <person name="Kim G.-B."/>
            <person name="Cho A."/>
            <person name="Jang H."/>
            <person name="Shin C.-H."/>
            <person name="Yu H.-J."/>
            <person name="Mun J.-H."/>
        </authorList>
    </citation>
    <scope>NUCLEOTIDE SEQUENCE [LARGE SCALE GENOMIC DNA]</scope>
    <source>
        <strain evidence="2">cv. Jeju island</strain>
        <tissue evidence="1">Leaf</tissue>
    </source>
</reference>
<accession>A0A315B0G5</accession>
<proteinExistence type="predicted"/>
<protein>
    <submittedName>
        <fullName evidence="1">Uncharacterized protein</fullName>
    </submittedName>
</protein>
<keyword evidence="2" id="KW-1185">Reference proteome</keyword>
<dbReference type="EMBL" id="PJQY01000051">
    <property type="protein sequence ID" value="PQQ19906.1"/>
    <property type="molecule type" value="Genomic_DNA"/>
</dbReference>
<sequence>MKALYEGEDRSVFLVGSFVDGDATNAIYEVKFKGERGVETRLHEPLATFSDGCFLQSASIFSRSNLYILLEDLYTRPSGSSPTNSTGGHIFDTKTWRLLPSTISRTSTLKPARCVVFAYEKLYYLASPMFRKPSFERYDPDREEGKGKGMEL</sequence>
<gene>
    <name evidence="1" type="ORF">Pyn_18786</name>
</gene>
<organism evidence="1 2">
    <name type="scientific">Prunus yedoensis var. nudiflora</name>
    <dbReference type="NCBI Taxonomy" id="2094558"/>
    <lineage>
        <taxon>Eukaryota</taxon>
        <taxon>Viridiplantae</taxon>
        <taxon>Streptophyta</taxon>
        <taxon>Embryophyta</taxon>
        <taxon>Tracheophyta</taxon>
        <taxon>Spermatophyta</taxon>
        <taxon>Magnoliopsida</taxon>
        <taxon>eudicotyledons</taxon>
        <taxon>Gunneridae</taxon>
        <taxon>Pentapetalae</taxon>
        <taxon>rosids</taxon>
        <taxon>fabids</taxon>
        <taxon>Rosales</taxon>
        <taxon>Rosaceae</taxon>
        <taxon>Amygdaloideae</taxon>
        <taxon>Amygdaleae</taxon>
        <taxon>Prunus</taxon>
    </lineage>
</organism>
<evidence type="ECO:0000313" key="2">
    <source>
        <dbReference type="Proteomes" id="UP000250321"/>
    </source>
</evidence>
<dbReference type="Proteomes" id="UP000250321">
    <property type="component" value="Unassembled WGS sequence"/>
</dbReference>
<comment type="caution">
    <text evidence="1">The sequence shown here is derived from an EMBL/GenBank/DDBJ whole genome shotgun (WGS) entry which is preliminary data.</text>
</comment>
<evidence type="ECO:0000313" key="1">
    <source>
        <dbReference type="EMBL" id="PQQ19906.1"/>
    </source>
</evidence>
<name>A0A315B0G5_PRUYE</name>